<protein>
    <submittedName>
        <fullName evidence="2">Uncharacterized protein</fullName>
    </submittedName>
</protein>
<feature type="region of interest" description="Disordered" evidence="1">
    <location>
        <begin position="1"/>
        <end position="20"/>
    </location>
</feature>
<dbReference type="Proteomes" id="UP000076722">
    <property type="component" value="Unassembled WGS sequence"/>
</dbReference>
<feature type="compositionally biased region" description="Polar residues" evidence="1">
    <location>
        <begin position="1"/>
        <end position="18"/>
    </location>
</feature>
<evidence type="ECO:0000313" key="2">
    <source>
        <dbReference type="EMBL" id="KZS89068.1"/>
    </source>
</evidence>
<evidence type="ECO:0000313" key="3">
    <source>
        <dbReference type="Proteomes" id="UP000076722"/>
    </source>
</evidence>
<proteinExistence type="predicted"/>
<dbReference type="EMBL" id="KV419430">
    <property type="protein sequence ID" value="KZS89068.1"/>
    <property type="molecule type" value="Genomic_DNA"/>
</dbReference>
<accession>A0A164PVC9</accession>
<dbReference type="AlphaFoldDB" id="A0A164PVC9"/>
<sequence length="79" mass="8685">MTTASPVKQPLNKQSQDGPLNVLGLECEHREETGMIETVRVGEQDAGPDLGAPNDEIRRGRLQMTSDENDVLHKRGIFG</sequence>
<evidence type="ECO:0000256" key="1">
    <source>
        <dbReference type="SAM" id="MobiDB-lite"/>
    </source>
</evidence>
<reference evidence="2 3" key="1">
    <citation type="journal article" date="2016" name="Mol. Biol. Evol.">
        <title>Comparative Genomics of Early-Diverging Mushroom-Forming Fungi Provides Insights into the Origins of Lignocellulose Decay Capabilities.</title>
        <authorList>
            <person name="Nagy L.G."/>
            <person name="Riley R."/>
            <person name="Tritt A."/>
            <person name="Adam C."/>
            <person name="Daum C."/>
            <person name="Floudas D."/>
            <person name="Sun H."/>
            <person name="Yadav J.S."/>
            <person name="Pangilinan J."/>
            <person name="Larsson K.H."/>
            <person name="Matsuura K."/>
            <person name="Barry K."/>
            <person name="Labutti K."/>
            <person name="Kuo R."/>
            <person name="Ohm R.A."/>
            <person name="Bhattacharya S.S."/>
            <person name="Shirouzu T."/>
            <person name="Yoshinaga Y."/>
            <person name="Martin F.M."/>
            <person name="Grigoriev I.V."/>
            <person name="Hibbett D.S."/>
        </authorList>
    </citation>
    <scope>NUCLEOTIDE SEQUENCE [LARGE SCALE GENOMIC DNA]</scope>
    <source>
        <strain evidence="2 3">HHB9708</strain>
    </source>
</reference>
<organism evidence="2 3">
    <name type="scientific">Sistotremastrum niveocremeum HHB9708</name>
    <dbReference type="NCBI Taxonomy" id="1314777"/>
    <lineage>
        <taxon>Eukaryota</taxon>
        <taxon>Fungi</taxon>
        <taxon>Dikarya</taxon>
        <taxon>Basidiomycota</taxon>
        <taxon>Agaricomycotina</taxon>
        <taxon>Agaricomycetes</taxon>
        <taxon>Sistotremastrales</taxon>
        <taxon>Sistotremastraceae</taxon>
        <taxon>Sertulicium</taxon>
        <taxon>Sertulicium niveocremeum</taxon>
    </lineage>
</organism>
<gene>
    <name evidence="2" type="ORF">SISNIDRAFT_234562</name>
</gene>
<keyword evidence="3" id="KW-1185">Reference proteome</keyword>
<name>A0A164PVC9_9AGAM</name>